<keyword evidence="2" id="KW-1185">Reference proteome</keyword>
<comment type="caution">
    <text evidence="1">The sequence shown here is derived from an EMBL/GenBank/DDBJ whole genome shotgun (WGS) entry which is preliminary data.</text>
</comment>
<name>A0A9P5NMR0_GYMJU</name>
<organism evidence="1 2">
    <name type="scientific">Gymnopilus junonius</name>
    <name type="common">Spectacular rustgill mushroom</name>
    <name type="synonym">Gymnopilus spectabilis subsp. junonius</name>
    <dbReference type="NCBI Taxonomy" id="109634"/>
    <lineage>
        <taxon>Eukaryota</taxon>
        <taxon>Fungi</taxon>
        <taxon>Dikarya</taxon>
        <taxon>Basidiomycota</taxon>
        <taxon>Agaricomycotina</taxon>
        <taxon>Agaricomycetes</taxon>
        <taxon>Agaricomycetidae</taxon>
        <taxon>Agaricales</taxon>
        <taxon>Agaricineae</taxon>
        <taxon>Hymenogastraceae</taxon>
        <taxon>Gymnopilus</taxon>
    </lineage>
</organism>
<protein>
    <submittedName>
        <fullName evidence="1">Uncharacterized protein</fullName>
    </submittedName>
</protein>
<sequence length="235" mass="25748">MSEKLDKLYADIMKAHPFGIAMYRPLPSSVFGPGCCGYFDHDGSWNPIVHLMDTESLLRKGLELPDEELERAPVDNGITWGPMVSSNIKATKASISGGVAPATGIPVTAAVVYSYAVDREVGAVLLTSSPVSHEHYIGTTPFTNWCKKNARIILKRWPEIKERSLWIITSTYSTKKCAINLSRSGGRGLQVGFNVDVSAFGQAGSGGEWYRNKMDQGWAEYTTEVSSFATENIAY</sequence>
<gene>
    <name evidence="1" type="ORF">CPB84DRAFT_1681939</name>
</gene>
<dbReference type="Proteomes" id="UP000724874">
    <property type="component" value="Unassembled WGS sequence"/>
</dbReference>
<evidence type="ECO:0000313" key="1">
    <source>
        <dbReference type="EMBL" id="KAF8896882.1"/>
    </source>
</evidence>
<dbReference type="EMBL" id="JADNYJ010000058">
    <property type="protein sequence ID" value="KAF8896882.1"/>
    <property type="molecule type" value="Genomic_DNA"/>
</dbReference>
<reference evidence="1" key="1">
    <citation type="submission" date="2020-11" db="EMBL/GenBank/DDBJ databases">
        <authorList>
            <consortium name="DOE Joint Genome Institute"/>
            <person name="Ahrendt S."/>
            <person name="Riley R."/>
            <person name="Andreopoulos W."/>
            <person name="LaButti K."/>
            <person name="Pangilinan J."/>
            <person name="Ruiz-duenas F.J."/>
            <person name="Barrasa J.M."/>
            <person name="Sanchez-Garcia M."/>
            <person name="Camarero S."/>
            <person name="Miyauchi S."/>
            <person name="Serrano A."/>
            <person name="Linde D."/>
            <person name="Babiker R."/>
            <person name="Drula E."/>
            <person name="Ayuso-Fernandez I."/>
            <person name="Pacheco R."/>
            <person name="Padilla G."/>
            <person name="Ferreira P."/>
            <person name="Barriuso J."/>
            <person name="Kellner H."/>
            <person name="Castanera R."/>
            <person name="Alfaro M."/>
            <person name="Ramirez L."/>
            <person name="Pisabarro A.G."/>
            <person name="Kuo A."/>
            <person name="Tritt A."/>
            <person name="Lipzen A."/>
            <person name="He G."/>
            <person name="Yan M."/>
            <person name="Ng V."/>
            <person name="Cullen D."/>
            <person name="Martin F."/>
            <person name="Rosso M.-N."/>
            <person name="Henrissat B."/>
            <person name="Hibbett D."/>
            <person name="Martinez A.T."/>
            <person name="Grigoriev I.V."/>
        </authorList>
    </citation>
    <scope>NUCLEOTIDE SEQUENCE</scope>
    <source>
        <strain evidence="1">AH 44721</strain>
    </source>
</reference>
<proteinExistence type="predicted"/>
<accession>A0A9P5NMR0</accession>
<evidence type="ECO:0000313" key="2">
    <source>
        <dbReference type="Proteomes" id="UP000724874"/>
    </source>
</evidence>
<dbReference type="AlphaFoldDB" id="A0A9P5NMR0"/>
<dbReference type="OrthoDB" id="2883672at2759"/>